<keyword evidence="3" id="KW-1185">Reference proteome</keyword>
<evidence type="ECO:0000313" key="2">
    <source>
        <dbReference type="EMBL" id="MFC3852248.1"/>
    </source>
</evidence>
<gene>
    <name evidence="2" type="ORF">ACFOOG_05305</name>
</gene>
<dbReference type="RefSeq" id="WP_380694190.1">
    <property type="nucleotide sequence ID" value="NZ_JBHRYR010000002.1"/>
</dbReference>
<dbReference type="Gene3D" id="3.40.50.1010">
    <property type="entry name" value="5'-nuclease"/>
    <property type="match status" value="1"/>
</dbReference>
<proteinExistence type="predicted"/>
<dbReference type="CDD" id="cd09872">
    <property type="entry name" value="PIN_Sll0205-like"/>
    <property type="match status" value="1"/>
</dbReference>
<sequence>MGRIAVILLDTCAIIWDALDQEKLTENAKNAIAKADEHNALIISDISIWEISMLIKRSRIEVSTTPANFINLFLESRSVSVISISPEIAELSTNFGSEINNDPADRVIAATSIIHNARLVTADTNLRQATLIDTIW</sequence>
<accession>A0ABV7ZUL2</accession>
<dbReference type="Proteomes" id="UP001595617">
    <property type="component" value="Unassembled WGS sequence"/>
</dbReference>
<dbReference type="PANTHER" id="PTHR36173:SF1">
    <property type="entry name" value="RIBONUCLEASE VAPC22"/>
    <property type="match status" value="1"/>
</dbReference>
<dbReference type="InterPro" id="IPR029060">
    <property type="entry name" value="PIN-like_dom_sf"/>
</dbReference>
<evidence type="ECO:0000313" key="3">
    <source>
        <dbReference type="Proteomes" id="UP001595617"/>
    </source>
</evidence>
<dbReference type="EMBL" id="JBHRYR010000002">
    <property type="protein sequence ID" value="MFC3852248.1"/>
    <property type="molecule type" value="Genomic_DNA"/>
</dbReference>
<name>A0ABV7ZUL2_9GAMM</name>
<feature type="domain" description="PIN" evidence="1">
    <location>
        <begin position="7"/>
        <end position="129"/>
    </location>
</feature>
<dbReference type="InterPro" id="IPR002716">
    <property type="entry name" value="PIN_dom"/>
</dbReference>
<dbReference type="InterPro" id="IPR041705">
    <property type="entry name" value="PIN_Sll0205"/>
</dbReference>
<protein>
    <submittedName>
        <fullName evidence="2">Type II toxin-antitoxin system VapC family toxin</fullName>
    </submittedName>
</protein>
<dbReference type="SUPFAM" id="SSF88723">
    <property type="entry name" value="PIN domain-like"/>
    <property type="match status" value="1"/>
</dbReference>
<comment type="caution">
    <text evidence="2">The sequence shown here is derived from an EMBL/GenBank/DDBJ whole genome shotgun (WGS) entry which is preliminary data.</text>
</comment>
<evidence type="ECO:0000259" key="1">
    <source>
        <dbReference type="Pfam" id="PF01850"/>
    </source>
</evidence>
<dbReference type="InterPro" id="IPR052919">
    <property type="entry name" value="TA_system_RNase"/>
</dbReference>
<reference evidence="3" key="1">
    <citation type="journal article" date="2019" name="Int. J. Syst. Evol. Microbiol.">
        <title>The Global Catalogue of Microorganisms (GCM) 10K type strain sequencing project: providing services to taxonomists for standard genome sequencing and annotation.</title>
        <authorList>
            <consortium name="The Broad Institute Genomics Platform"/>
            <consortium name="The Broad Institute Genome Sequencing Center for Infectious Disease"/>
            <person name="Wu L."/>
            <person name="Ma J."/>
        </authorList>
    </citation>
    <scope>NUCLEOTIDE SEQUENCE [LARGE SCALE GENOMIC DNA]</scope>
    <source>
        <strain evidence="3">IBRC 10765</strain>
    </source>
</reference>
<dbReference type="Pfam" id="PF01850">
    <property type="entry name" value="PIN"/>
    <property type="match status" value="1"/>
</dbReference>
<dbReference type="PANTHER" id="PTHR36173">
    <property type="entry name" value="RIBONUCLEASE VAPC16-RELATED"/>
    <property type="match status" value="1"/>
</dbReference>
<organism evidence="2 3">
    <name type="scientific">Saccharospirillum mangrovi</name>
    <dbReference type="NCBI Taxonomy" id="2161747"/>
    <lineage>
        <taxon>Bacteria</taxon>
        <taxon>Pseudomonadati</taxon>
        <taxon>Pseudomonadota</taxon>
        <taxon>Gammaproteobacteria</taxon>
        <taxon>Oceanospirillales</taxon>
        <taxon>Saccharospirillaceae</taxon>
        <taxon>Saccharospirillum</taxon>
    </lineage>
</organism>